<reference evidence="1 2" key="1">
    <citation type="submission" date="2024-06" db="EMBL/GenBank/DDBJ databases">
        <title>A chromosome level genome sequence of Diviner's sage (Salvia divinorum).</title>
        <authorList>
            <person name="Ford S.A."/>
            <person name="Ro D.-K."/>
            <person name="Ness R.W."/>
            <person name="Phillips M.A."/>
        </authorList>
    </citation>
    <scope>NUCLEOTIDE SEQUENCE [LARGE SCALE GENOMIC DNA]</scope>
    <source>
        <strain evidence="1">SAF-2024a</strain>
        <tissue evidence="1">Leaf</tissue>
    </source>
</reference>
<gene>
    <name evidence="1" type="ORF">AAHA92_34111</name>
</gene>
<evidence type="ECO:0000313" key="1">
    <source>
        <dbReference type="EMBL" id="KAL1531015.1"/>
    </source>
</evidence>
<keyword evidence="2" id="KW-1185">Reference proteome</keyword>
<proteinExistence type="predicted"/>
<accession>A0ABD1FGN1</accession>
<name>A0ABD1FGN1_SALDI</name>
<dbReference type="EMBL" id="JBEAFC010000016">
    <property type="protein sequence ID" value="KAL1531015.1"/>
    <property type="molecule type" value="Genomic_DNA"/>
</dbReference>
<organism evidence="1 2">
    <name type="scientific">Salvia divinorum</name>
    <name type="common">Maria pastora</name>
    <name type="synonym">Diviner's sage</name>
    <dbReference type="NCBI Taxonomy" id="28513"/>
    <lineage>
        <taxon>Eukaryota</taxon>
        <taxon>Viridiplantae</taxon>
        <taxon>Streptophyta</taxon>
        <taxon>Embryophyta</taxon>
        <taxon>Tracheophyta</taxon>
        <taxon>Spermatophyta</taxon>
        <taxon>Magnoliopsida</taxon>
        <taxon>eudicotyledons</taxon>
        <taxon>Gunneridae</taxon>
        <taxon>Pentapetalae</taxon>
        <taxon>asterids</taxon>
        <taxon>lamiids</taxon>
        <taxon>Lamiales</taxon>
        <taxon>Lamiaceae</taxon>
        <taxon>Nepetoideae</taxon>
        <taxon>Mentheae</taxon>
        <taxon>Salviinae</taxon>
        <taxon>Salvia</taxon>
        <taxon>Salvia subgen. Calosphace</taxon>
    </lineage>
</organism>
<protein>
    <submittedName>
        <fullName evidence="1">Uncharacterized protein</fullName>
    </submittedName>
</protein>
<comment type="caution">
    <text evidence="1">The sequence shown here is derived from an EMBL/GenBank/DDBJ whole genome shotgun (WGS) entry which is preliminary data.</text>
</comment>
<dbReference type="Proteomes" id="UP001567538">
    <property type="component" value="Unassembled WGS sequence"/>
</dbReference>
<sequence>MEGPHVCFAKIVNSLYSLLSCISKAYLLELYTIYSDFGLFPSIQLNCDLFLHCIQPWRRQFFAHLRCVKFTTGENTNLEQDDDGDDDEDDDSVVKFPLHAHDISKKLITPFVKRANPIKETFHDWMASNLKRVHLPSSFNEYGSVASICNRKNVVATFTNVYWSSFILA</sequence>
<dbReference type="AlphaFoldDB" id="A0ABD1FGN1"/>
<evidence type="ECO:0000313" key="2">
    <source>
        <dbReference type="Proteomes" id="UP001567538"/>
    </source>
</evidence>